<dbReference type="SUPFAM" id="SSF63829">
    <property type="entry name" value="Calcium-dependent phosphotriesterase"/>
    <property type="match status" value="1"/>
</dbReference>
<feature type="signal peptide" evidence="1">
    <location>
        <begin position="1"/>
        <end position="18"/>
    </location>
</feature>
<dbReference type="VEuPathDB" id="FungiDB:FOIG_13608"/>
<dbReference type="VEuPathDB" id="FungiDB:FOC4_g10008094"/>
<gene>
    <name evidence="2" type="ORF">BFJ68_g16449</name>
</gene>
<evidence type="ECO:0000313" key="3">
    <source>
        <dbReference type="Proteomes" id="UP000285860"/>
    </source>
</evidence>
<evidence type="ECO:0000256" key="1">
    <source>
        <dbReference type="SAM" id="SignalP"/>
    </source>
</evidence>
<feature type="chain" id="PRO_5019317712" description="SMP-30/Gluconolactonase/LRE-like region domain-containing protein" evidence="1">
    <location>
        <begin position="19"/>
        <end position="338"/>
    </location>
</feature>
<dbReference type="VEuPathDB" id="FungiDB:FOXG_11470"/>
<dbReference type="VEuPathDB" id="FungiDB:HZS61_016535"/>
<dbReference type="VEuPathDB" id="FungiDB:FOZG_14563"/>
<evidence type="ECO:0000313" key="2">
    <source>
        <dbReference type="EMBL" id="RKK90468.1"/>
    </source>
</evidence>
<organism evidence="2 3">
    <name type="scientific">Fusarium oxysporum</name>
    <name type="common">Fusarium vascular wilt</name>
    <dbReference type="NCBI Taxonomy" id="5507"/>
    <lineage>
        <taxon>Eukaryota</taxon>
        <taxon>Fungi</taxon>
        <taxon>Dikarya</taxon>
        <taxon>Ascomycota</taxon>
        <taxon>Pezizomycotina</taxon>
        <taxon>Sordariomycetes</taxon>
        <taxon>Hypocreomycetidae</taxon>
        <taxon>Hypocreales</taxon>
        <taxon>Nectriaceae</taxon>
        <taxon>Fusarium</taxon>
        <taxon>Fusarium oxysporum species complex</taxon>
    </lineage>
</organism>
<comment type="caution">
    <text evidence="2">The sequence shown here is derived from an EMBL/GenBank/DDBJ whole genome shotgun (WGS) entry which is preliminary data.</text>
</comment>
<name>A0A420PD72_FUSOX</name>
<protein>
    <recommendedName>
        <fullName evidence="4">SMP-30/Gluconolactonase/LRE-like region domain-containing protein</fullName>
    </recommendedName>
</protein>
<sequence>MIFSSVLLLPALLATVKSWPILMAERGHESHQVNAHTLYQFQDGTRLENIAVRRNGNLLVTLSDRPELYEVNPFNPAPPKLIHHFTGYSGLGGITEITPDVFTVNAGNTTFEPITAIPKSFAVWKVDLNCGNRAKVSKVAEIPDALFLNGMATLDSRAGTILVGDCAGGRVFRVDTQTGDYTVALDDKLLQPPPDAILPVGVNGIRLTGNYLYFTNSFKALFGRVPINLVTGKATGPYEVLATNIASDDLAIKAGVGYLAGSQGNVVIEVKSNGDRKVIAGNLNSTEVASATSAAFGRTRIDHDILYVVTSGTEAAPVNGTYVEPGKVVALDVRNSHS</sequence>
<dbReference type="VEuPathDB" id="FungiDB:FOMG_13805"/>
<dbReference type="VEuPathDB" id="FungiDB:FOC1_g10010531"/>
<keyword evidence="1" id="KW-0732">Signal</keyword>
<evidence type="ECO:0008006" key="4">
    <source>
        <dbReference type="Google" id="ProtNLM"/>
    </source>
</evidence>
<dbReference type="Gene3D" id="2.120.10.30">
    <property type="entry name" value="TolB, C-terminal domain"/>
    <property type="match status" value="1"/>
</dbReference>
<dbReference type="PANTHER" id="PTHR42060:SF3">
    <property type="entry name" value="SMP-30_GLUCONOLACTONASE_LRE-LIKE REGION DOMAIN-CONTAINING PROTEIN"/>
    <property type="match status" value="1"/>
</dbReference>
<dbReference type="PANTHER" id="PTHR42060">
    <property type="entry name" value="NHL REPEAT-CONTAINING PROTEIN-RELATED"/>
    <property type="match status" value="1"/>
</dbReference>
<dbReference type="Proteomes" id="UP000285860">
    <property type="component" value="Unassembled WGS sequence"/>
</dbReference>
<proteinExistence type="predicted"/>
<reference evidence="2 3" key="1">
    <citation type="journal article" date="2018" name="Sci. Rep.">
        <title>Characterisation of pathogen-specific regions and novel effector candidates in Fusarium oxysporum f. sp. cepae.</title>
        <authorList>
            <person name="Armitage A.D."/>
            <person name="Taylor A."/>
            <person name="Sobczyk M.K."/>
            <person name="Baxter L."/>
            <person name="Greenfield B.P."/>
            <person name="Bates H.J."/>
            <person name="Wilson F."/>
            <person name="Jackson A.C."/>
            <person name="Ott S."/>
            <person name="Harrison R.J."/>
            <person name="Clarkson J.P."/>
        </authorList>
    </citation>
    <scope>NUCLEOTIDE SEQUENCE [LARGE SCALE GENOMIC DNA]</scope>
    <source>
        <strain evidence="2 3">Fo_A28</strain>
    </source>
</reference>
<dbReference type="EMBL" id="MRCY01000275">
    <property type="protein sequence ID" value="RKK90468.1"/>
    <property type="molecule type" value="Genomic_DNA"/>
</dbReference>
<dbReference type="InterPro" id="IPR011042">
    <property type="entry name" value="6-blade_b-propeller_TolB-like"/>
</dbReference>
<accession>A0A420PD72</accession>
<dbReference type="AlphaFoldDB" id="A0A420PD72"/>
<dbReference type="InterPro" id="IPR052998">
    <property type="entry name" value="Hetero-Diels-Alderase-like"/>
</dbReference>